<accession>B1TH31</accession>
<dbReference type="EMBL" id="ABLK01000613">
    <property type="protein sequence ID" value="EDT37124.1"/>
    <property type="molecule type" value="Genomic_DNA"/>
</dbReference>
<dbReference type="AlphaFoldDB" id="B1TH31"/>
<gene>
    <name evidence="2" type="ORF">BamMEX5DRAFT_7098</name>
</gene>
<organism evidence="2 3">
    <name type="scientific">Burkholderia ambifaria MEX-5</name>
    <dbReference type="NCBI Taxonomy" id="396597"/>
    <lineage>
        <taxon>Bacteria</taxon>
        <taxon>Pseudomonadati</taxon>
        <taxon>Pseudomonadota</taxon>
        <taxon>Betaproteobacteria</taxon>
        <taxon>Burkholderiales</taxon>
        <taxon>Burkholderiaceae</taxon>
        <taxon>Burkholderia</taxon>
        <taxon>Burkholderia cepacia complex</taxon>
    </lineage>
</organism>
<feature type="region of interest" description="Disordered" evidence="1">
    <location>
        <begin position="175"/>
        <end position="205"/>
    </location>
</feature>
<feature type="compositionally biased region" description="Basic and acidic residues" evidence="1">
    <location>
        <begin position="191"/>
        <end position="205"/>
    </location>
</feature>
<sequence>MRRRRKPAGETDLHNRLAGPLQLSARLEQPQIEVILGGHSPEILSKEPLELPPRHADKPGNLIGSQRILDIGFHEQQRVVEPRMPLARRSHKRNPLAFLATPQGPGAERIGNPLREIRPMFAADHRQHEIDGSLPARTGRPIAIDLEDLLRDDRPLELLGELLIRLPVHAHAIPGKLPRHREPPHAVMNPGHDRRALPDPRETREKQPIVGKLLKPLRHDDQPVARDRIVERRIGMPLRAAGERHGPPVPRTHLPAIQQAPVDLVREIQRIDDRPHTRHRHGRQCNDRHLRRAGGACGTSHQCHV</sequence>
<evidence type="ECO:0000313" key="3">
    <source>
        <dbReference type="Proteomes" id="UP000004814"/>
    </source>
</evidence>
<comment type="caution">
    <text evidence="2">The sequence shown here is derived from an EMBL/GenBank/DDBJ whole genome shotgun (WGS) entry which is preliminary data.</text>
</comment>
<protein>
    <submittedName>
        <fullName evidence="2">Uncharacterized protein</fullName>
    </submittedName>
</protein>
<dbReference type="Proteomes" id="UP000004814">
    <property type="component" value="Unassembled WGS sequence"/>
</dbReference>
<evidence type="ECO:0000256" key="1">
    <source>
        <dbReference type="SAM" id="MobiDB-lite"/>
    </source>
</evidence>
<reference evidence="2 3" key="1">
    <citation type="submission" date="2008-03" db="EMBL/GenBank/DDBJ databases">
        <title>Sequencing of the draft genome and assembly of Burkholderia ambifaria MEX-5.</title>
        <authorList>
            <consortium name="US DOE Joint Genome Institute (JGI-PGF)"/>
            <person name="Copeland A."/>
            <person name="Lucas S."/>
            <person name="Lapidus A."/>
            <person name="Glavina del Rio T."/>
            <person name="Dalin E."/>
            <person name="Tice H."/>
            <person name="Bruce D."/>
            <person name="Goodwin L."/>
            <person name="Pitluck S."/>
            <person name="Larimer F."/>
            <person name="Land M.L."/>
            <person name="Hauser L."/>
            <person name="Tiedje J."/>
            <person name="Richardson P."/>
        </authorList>
    </citation>
    <scope>NUCLEOTIDE SEQUENCE [LARGE SCALE GENOMIC DNA]</scope>
    <source>
        <strain evidence="2 3">MEX-5</strain>
    </source>
</reference>
<evidence type="ECO:0000313" key="2">
    <source>
        <dbReference type="EMBL" id="EDT37124.1"/>
    </source>
</evidence>
<proteinExistence type="predicted"/>
<name>B1TH31_9BURK</name>